<feature type="compositionally biased region" description="Low complexity" evidence="4">
    <location>
        <begin position="1674"/>
        <end position="1686"/>
    </location>
</feature>
<dbReference type="SUPFAM" id="SSF143575">
    <property type="entry name" value="GAS2 domain-like"/>
    <property type="match status" value="1"/>
</dbReference>
<feature type="compositionally biased region" description="Low complexity" evidence="4">
    <location>
        <begin position="1779"/>
        <end position="1807"/>
    </location>
</feature>
<dbReference type="SMART" id="SM00243">
    <property type="entry name" value="GAS2"/>
    <property type="match status" value="1"/>
</dbReference>
<dbReference type="PROSITE" id="PS51460">
    <property type="entry name" value="GAR"/>
    <property type="match status" value="1"/>
</dbReference>
<gene>
    <name evidence="6" type="ORF">DM01DRAFT_1380132</name>
</gene>
<evidence type="ECO:0000256" key="2">
    <source>
        <dbReference type="ARBA" id="ARBA00022490"/>
    </source>
</evidence>
<dbReference type="OrthoDB" id="10017054at2759"/>
<keyword evidence="2" id="KW-0963">Cytoplasm</keyword>
<proteinExistence type="predicted"/>
<feature type="region of interest" description="Disordered" evidence="4">
    <location>
        <begin position="1518"/>
        <end position="1543"/>
    </location>
</feature>
<reference evidence="6 7" key="1">
    <citation type="submission" date="2016-07" db="EMBL/GenBank/DDBJ databases">
        <title>Pervasive Adenine N6-methylation of Active Genes in Fungi.</title>
        <authorList>
            <consortium name="DOE Joint Genome Institute"/>
            <person name="Mondo S.J."/>
            <person name="Dannebaum R.O."/>
            <person name="Kuo R.C."/>
            <person name="Labutti K."/>
            <person name="Haridas S."/>
            <person name="Kuo A."/>
            <person name="Salamov A."/>
            <person name="Ahrendt S.R."/>
            <person name="Lipzen A."/>
            <person name="Sullivan W."/>
            <person name="Andreopoulos W.B."/>
            <person name="Clum A."/>
            <person name="Lindquist E."/>
            <person name="Daum C."/>
            <person name="Ramamoorthy G.K."/>
            <person name="Gryganskyi A."/>
            <person name="Culley D."/>
            <person name="Magnuson J.K."/>
            <person name="James T.Y."/>
            <person name="O'Malley M.A."/>
            <person name="Stajich J.E."/>
            <person name="Spatafora J.W."/>
            <person name="Visel A."/>
            <person name="Grigoriev I.V."/>
        </authorList>
    </citation>
    <scope>NUCLEOTIDE SEQUENCE [LARGE SCALE GENOMIC DNA]</scope>
    <source>
        <strain evidence="6 7">NRRL 3301</strain>
    </source>
</reference>
<evidence type="ECO:0000256" key="1">
    <source>
        <dbReference type="ARBA" id="ARBA00004245"/>
    </source>
</evidence>
<dbReference type="EMBL" id="MCGT01000002">
    <property type="protein sequence ID" value="ORX62346.1"/>
    <property type="molecule type" value="Genomic_DNA"/>
</dbReference>
<name>A0A1X2GWJ1_9FUNG</name>
<accession>A0A1X2GWJ1</accession>
<dbReference type="Gene3D" id="3.30.920.20">
    <property type="entry name" value="Gas2-like domain"/>
    <property type="match status" value="1"/>
</dbReference>
<feature type="region of interest" description="Disordered" evidence="4">
    <location>
        <begin position="1660"/>
        <end position="1686"/>
    </location>
</feature>
<feature type="compositionally biased region" description="Low complexity" evidence="4">
    <location>
        <begin position="1761"/>
        <end position="1770"/>
    </location>
</feature>
<comment type="subcellular location">
    <subcellularLocation>
        <location evidence="1">Cytoplasm</location>
        <location evidence="1">Cytoskeleton</location>
    </subcellularLocation>
</comment>
<evidence type="ECO:0000256" key="4">
    <source>
        <dbReference type="SAM" id="MobiDB-lite"/>
    </source>
</evidence>
<dbReference type="GO" id="GO:0008017">
    <property type="term" value="F:microtubule binding"/>
    <property type="evidence" value="ECO:0007669"/>
    <property type="project" value="InterPro"/>
</dbReference>
<feature type="compositionally biased region" description="Low complexity" evidence="4">
    <location>
        <begin position="1523"/>
        <end position="1537"/>
    </location>
</feature>
<organism evidence="6 7">
    <name type="scientific">Hesseltinella vesiculosa</name>
    <dbReference type="NCBI Taxonomy" id="101127"/>
    <lineage>
        <taxon>Eukaryota</taxon>
        <taxon>Fungi</taxon>
        <taxon>Fungi incertae sedis</taxon>
        <taxon>Mucoromycota</taxon>
        <taxon>Mucoromycotina</taxon>
        <taxon>Mucoromycetes</taxon>
        <taxon>Mucorales</taxon>
        <taxon>Cunninghamellaceae</taxon>
        <taxon>Hesseltinella</taxon>
    </lineage>
</organism>
<evidence type="ECO:0000313" key="7">
    <source>
        <dbReference type="Proteomes" id="UP000242146"/>
    </source>
</evidence>
<feature type="region of interest" description="Disordered" evidence="4">
    <location>
        <begin position="1755"/>
        <end position="1810"/>
    </location>
</feature>
<keyword evidence="7" id="KW-1185">Reference proteome</keyword>
<feature type="domain" description="GAR" evidence="5">
    <location>
        <begin position="1814"/>
        <end position="1885"/>
    </location>
</feature>
<comment type="caution">
    <text evidence="6">The sequence shown here is derived from an EMBL/GenBank/DDBJ whole genome shotgun (WGS) entry which is preliminary data.</text>
</comment>
<dbReference type="GO" id="GO:0005856">
    <property type="term" value="C:cytoskeleton"/>
    <property type="evidence" value="ECO:0007669"/>
    <property type="project" value="UniProtKB-SubCell"/>
</dbReference>
<dbReference type="InterPro" id="IPR003108">
    <property type="entry name" value="GAR_dom"/>
</dbReference>
<dbReference type="Pfam" id="PF02187">
    <property type="entry name" value="GAS2"/>
    <property type="match status" value="1"/>
</dbReference>
<evidence type="ECO:0000256" key="3">
    <source>
        <dbReference type="ARBA" id="ARBA00023212"/>
    </source>
</evidence>
<dbReference type="Proteomes" id="UP000242146">
    <property type="component" value="Unassembled WGS sequence"/>
</dbReference>
<sequence>MYQDTLLASLEKKPETPIQPFRPDAYRPIYVHPRSSVSSMTTTSTSSSNDDTPTIAQQEDQRLLIWVQDHLGLYHRLALVGQPSSMDDLANNAHLLLCLVHRFLPTEVPDLVQQLHHSPSQCMASVELLLQRHWDLSSVDALPSFLYHQFASPSSLANLVDRSYSGATALSSPPSPTPIQSAHVSSTSPYSRAPLSADESQGNDNASPAAPRHPPSQPHDNSCDHLFWLDTVHTLQQRIHTHLDRHHPEPLLYGLVDRLLALDRQFLHTPIHPLPHQAAPFDRLSHQLDAMQLSLQSVNKQNKIEPGHHDFYLLDLLTQQTNQLQSAVRRALQLHQQAQAILTAVHQHQLTLHRLSTLISDACHTFSSSAPAPATDLHASLLDLKTDMDLVANIVQELKASAAQLPVSHPLLDLIQYALSKAGQLDWTWHAAMQQYTVYARKGDWQRSLVATTASLQHLIATAAQLELQALQAPLPSSADDDLVLQWKQLCLDVHRSRHPSSDTLGYASLMRQYRQLQPLVSLCECPAASATCLSWLMGGLGQAMDAAKQLDSAMAQTRTALDYRRHVLDLVQLGDQIADDATLLQSLVQADLDHGDDDWAVDALHGLDLKVERAVDLVSVLDKKQEKIPSAASSLAPLVQQVLARARACQAACQSKITDAQQQRRHNHHQQRKTDLADQLAQQLDQVQESLRRLGRLWRMTHVVDQDPSWLSSQLTLARHHHHQYELDLSALQASILDDDLETQSRRLQQSIQQHGDLVQTMTKRQAWEAAWMTMVLWVKQSFDALADGEDDGRDWVQLQQDALAMNNRAQEAWVSLCADRLDDSHWRALQHRHDQLAKAVSLLDRLWQQSHVARMQQWTVDSYMNSLGQLQQTVLSPAIQQCSDGLTAASVLAPVEACTSSRLAALPLPFGQQHEETSLLQSPQLCDKQRVHMVLDGYSPFLSLVLQWLKLWHGWCLRSSWEASWQRHLDCWQQWQLNLNQWLLQHSQCDDQDHEYQDDQMNALVVTIQEADLSQVQEHYDTMQGYYDTLTLAMPGALTTKHDQLVQLQQQVVALVQQVQDHQQEMLLHNQQCLSYCQDVVSLELVLASLRTDMTLARQRFGRVDPLQSSQDRQSQQNCLIDLGQQIHASMDQHVETYHALATLCGVIQQRRPVLLIAQRQRLLDDLWKDVRHDSVLILGPLALQLQQWHSICDEADRATHQLDAVQLPDDQEPSTLVASCLALWSGLHDSHAALASISTKMAHASSQHAATEDDYNRECMEQHVTSIEKRVLALSQNIQVALTGAMGDMRDDVVTRLDLVKSMAFFESHPTSCCELVHTYDDLAKHLQLTLAATKSLCVMQDSFLDDQQDLWVQLQQLVAQEQWVHSSLLDDAVDLGQRGWQVVTIMEGYRQALEGWVTTGDADGNKDVMVWQGKLAALEQGGLSSVMALMDQRISALDELSPATCTVFDQGLVNHTREQVAAWKQLFTLTWTGLLDTLAMVKAAELDRQVMGHWQLINDTIDQACDQAHGALGEEKTMAPPSSSLSNPASLEPADSDEEDAMTTVMLQEQDLVQAQRALDDLDRQVRGKLLIQQHDLVRLFPATVDNDSKDDRRACLWVDRSDVDRAVARWDHVLALQRDHLDHQLHLCQYLEAAAEVCGYVDLLDDLLTKHEPPVQTKLSPLSPPPLPNQQQQQKQALDDQATMTSFETQYKVYHGLLVSSLDRAKEAVAQVQTPTDYHLLEVKKGQLEQRFARQMKKWILQHQRSRKISLPTKISSSSSTSTTSLLNPRRRFSSSTSSSTSSTSPSVLSRRTSTLGLTTNRPNDYVADPHNDLDMAIGRIVNKAPFKIDFHMVPGEVGRYWFGNKLVYCRILKSRMVMVRVGGGWTELSKFLREHAMLVSGGLSASTSNNGHPGVCQEMLLGTVRVTNSTRALGRLSVSSSSGLSNQAGYKDGNKYIAVDQQGYQHEMKMMPHDTVPRRSRQ</sequence>
<evidence type="ECO:0000259" key="5">
    <source>
        <dbReference type="PROSITE" id="PS51460"/>
    </source>
</evidence>
<dbReference type="InterPro" id="IPR036534">
    <property type="entry name" value="GAR_dom_sf"/>
</dbReference>
<protein>
    <recommendedName>
        <fullName evidence="5">GAR domain-containing protein</fullName>
    </recommendedName>
</protein>
<keyword evidence="3" id="KW-0206">Cytoskeleton</keyword>
<evidence type="ECO:0000313" key="6">
    <source>
        <dbReference type="EMBL" id="ORX62346.1"/>
    </source>
</evidence>
<feature type="compositionally biased region" description="Polar residues" evidence="4">
    <location>
        <begin position="178"/>
        <end position="190"/>
    </location>
</feature>
<feature type="region of interest" description="Disordered" evidence="4">
    <location>
        <begin position="167"/>
        <end position="221"/>
    </location>
</feature>
<feature type="region of interest" description="Disordered" evidence="4">
    <location>
        <begin position="1"/>
        <end position="23"/>
    </location>
</feature>